<sequence>MLSSSPGHGLRSHEVVILIFGLHELLDYEILLLNREISVEIRSSSRSPSRS</sequence>
<dbReference type="EMBL" id="BTGU01000015">
    <property type="protein sequence ID" value="GMN43161.1"/>
    <property type="molecule type" value="Genomic_DNA"/>
</dbReference>
<reference evidence="1" key="1">
    <citation type="submission" date="2023-07" db="EMBL/GenBank/DDBJ databases">
        <title>draft genome sequence of fig (Ficus carica).</title>
        <authorList>
            <person name="Takahashi T."/>
            <person name="Nishimura K."/>
        </authorList>
    </citation>
    <scope>NUCLEOTIDE SEQUENCE</scope>
</reference>
<dbReference type="Gramene" id="FCD_00031453-RA">
    <property type="protein sequence ID" value="FCD_00031453-RA:cds"/>
    <property type="gene ID" value="FCD_00031453"/>
</dbReference>
<protein>
    <submittedName>
        <fullName evidence="1">Uncharacterized protein</fullName>
    </submittedName>
</protein>
<keyword evidence="2" id="KW-1185">Reference proteome</keyword>
<gene>
    <name evidence="1" type="ORF">TIFTF001_012359</name>
</gene>
<proteinExistence type="predicted"/>
<organism evidence="1 2">
    <name type="scientific">Ficus carica</name>
    <name type="common">Common fig</name>
    <dbReference type="NCBI Taxonomy" id="3494"/>
    <lineage>
        <taxon>Eukaryota</taxon>
        <taxon>Viridiplantae</taxon>
        <taxon>Streptophyta</taxon>
        <taxon>Embryophyta</taxon>
        <taxon>Tracheophyta</taxon>
        <taxon>Spermatophyta</taxon>
        <taxon>Magnoliopsida</taxon>
        <taxon>eudicotyledons</taxon>
        <taxon>Gunneridae</taxon>
        <taxon>Pentapetalae</taxon>
        <taxon>rosids</taxon>
        <taxon>fabids</taxon>
        <taxon>Rosales</taxon>
        <taxon>Moraceae</taxon>
        <taxon>Ficeae</taxon>
        <taxon>Ficus</taxon>
    </lineage>
</organism>
<accession>A0AA88AN75</accession>
<name>A0AA88AN75_FICCA</name>
<evidence type="ECO:0000313" key="2">
    <source>
        <dbReference type="Proteomes" id="UP001187192"/>
    </source>
</evidence>
<evidence type="ECO:0000313" key="1">
    <source>
        <dbReference type="EMBL" id="GMN43161.1"/>
    </source>
</evidence>
<comment type="caution">
    <text evidence="1">The sequence shown here is derived from an EMBL/GenBank/DDBJ whole genome shotgun (WGS) entry which is preliminary data.</text>
</comment>
<dbReference type="Proteomes" id="UP001187192">
    <property type="component" value="Unassembled WGS sequence"/>
</dbReference>
<dbReference type="AlphaFoldDB" id="A0AA88AN75"/>